<dbReference type="OrthoDB" id="367096at2"/>
<dbReference type="SMART" id="SM00388">
    <property type="entry name" value="HisKA"/>
    <property type="match status" value="1"/>
</dbReference>
<dbReference type="GO" id="GO:0005886">
    <property type="term" value="C:plasma membrane"/>
    <property type="evidence" value="ECO:0007669"/>
    <property type="project" value="UniProtKB-SubCell"/>
</dbReference>
<gene>
    <name evidence="15" type="ordered locus">SpiGrapes_2810</name>
</gene>
<dbReference type="GO" id="GO:0000155">
    <property type="term" value="F:phosphorelay sensor kinase activity"/>
    <property type="evidence" value="ECO:0007669"/>
    <property type="project" value="InterPro"/>
</dbReference>
<comment type="catalytic activity">
    <reaction evidence="1">
        <text>ATP + protein L-histidine = ADP + protein N-phospho-L-histidine.</text>
        <dbReference type="EC" id="2.7.13.3"/>
    </reaction>
</comment>
<dbReference type="SUPFAM" id="SSF103190">
    <property type="entry name" value="Sensory domain-like"/>
    <property type="match status" value="1"/>
</dbReference>
<dbReference type="KEGG" id="sgp:SpiGrapes_2810"/>
<keyword evidence="8 15" id="KW-0418">Kinase</keyword>
<dbReference type="InterPro" id="IPR005467">
    <property type="entry name" value="His_kinase_dom"/>
</dbReference>
<dbReference type="Proteomes" id="UP000005632">
    <property type="component" value="Chromosome"/>
</dbReference>
<dbReference type="InterPro" id="IPR004358">
    <property type="entry name" value="Sig_transdc_His_kin-like_C"/>
</dbReference>
<dbReference type="SUPFAM" id="SSF158472">
    <property type="entry name" value="HAMP domain-like"/>
    <property type="match status" value="1"/>
</dbReference>
<accession>G8QWJ0</accession>
<dbReference type="PROSITE" id="PS50885">
    <property type="entry name" value="HAMP"/>
    <property type="match status" value="1"/>
</dbReference>
<dbReference type="CDD" id="cd06225">
    <property type="entry name" value="HAMP"/>
    <property type="match status" value="1"/>
</dbReference>
<proteinExistence type="predicted"/>
<dbReference type="InterPro" id="IPR003594">
    <property type="entry name" value="HATPase_dom"/>
</dbReference>
<evidence type="ECO:0000256" key="5">
    <source>
        <dbReference type="ARBA" id="ARBA00022553"/>
    </source>
</evidence>
<feature type="domain" description="Histidine kinase" evidence="13">
    <location>
        <begin position="247"/>
        <end position="456"/>
    </location>
</feature>
<evidence type="ECO:0000256" key="4">
    <source>
        <dbReference type="ARBA" id="ARBA00022475"/>
    </source>
</evidence>
<organism evidence="15 16">
    <name type="scientific">Sphaerochaeta pleomorpha (strain ATCC BAA-1885 / DSM 22778 / Grapes)</name>
    <dbReference type="NCBI Taxonomy" id="158190"/>
    <lineage>
        <taxon>Bacteria</taxon>
        <taxon>Pseudomonadati</taxon>
        <taxon>Spirochaetota</taxon>
        <taxon>Spirochaetia</taxon>
        <taxon>Spirochaetales</taxon>
        <taxon>Sphaerochaetaceae</taxon>
        <taxon>Sphaerochaeta</taxon>
    </lineage>
</organism>
<dbReference type="EMBL" id="CP003155">
    <property type="protein sequence ID" value="AEV30566.1"/>
    <property type="molecule type" value="Genomic_DNA"/>
</dbReference>
<protein>
    <recommendedName>
        <fullName evidence="3">histidine kinase</fullName>
        <ecNumber evidence="3">2.7.13.3</ecNumber>
    </recommendedName>
</protein>
<dbReference type="EC" id="2.7.13.3" evidence="3"/>
<evidence type="ECO:0000259" key="13">
    <source>
        <dbReference type="PROSITE" id="PS50109"/>
    </source>
</evidence>
<dbReference type="InterPro" id="IPR036097">
    <property type="entry name" value="HisK_dim/P_sf"/>
</dbReference>
<dbReference type="PROSITE" id="PS50109">
    <property type="entry name" value="HIS_KIN"/>
    <property type="match status" value="1"/>
</dbReference>
<dbReference type="InterPro" id="IPR003660">
    <property type="entry name" value="HAMP_dom"/>
</dbReference>
<dbReference type="Gene3D" id="1.10.287.130">
    <property type="match status" value="1"/>
</dbReference>
<dbReference type="HOGENOM" id="CLU_000445_89_6_12"/>
<keyword evidence="9 12" id="KW-1133">Transmembrane helix</keyword>
<evidence type="ECO:0000256" key="8">
    <source>
        <dbReference type="ARBA" id="ARBA00022777"/>
    </source>
</evidence>
<dbReference type="CDD" id="cd00082">
    <property type="entry name" value="HisKA"/>
    <property type="match status" value="1"/>
</dbReference>
<dbReference type="STRING" id="158190.SpiGrapes_2810"/>
<dbReference type="SUPFAM" id="SSF47384">
    <property type="entry name" value="Homodimeric domain of signal transducing histidine kinase"/>
    <property type="match status" value="1"/>
</dbReference>
<evidence type="ECO:0000313" key="15">
    <source>
        <dbReference type="EMBL" id="AEV30566.1"/>
    </source>
</evidence>
<evidence type="ECO:0000256" key="9">
    <source>
        <dbReference type="ARBA" id="ARBA00022989"/>
    </source>
</evidence>
<dbReference type="eggNOG" id="COG2205">
    <property type="taxonomic scope" value="Bacteria"/>
</dbReference>
<keyword evidence="7 12" id="KW-0812">Transmembrane</keyword>
<dbReference type="PRINTS" id="PR00344">
    <property type="entry name" value="BCTRLSENSOR"/>
</dbReference>
<evidence type="ECO:0000256" key="6">
    <source>
        <dbReference type="ARBA" id="ARBA00022679"/>
    </source>
</evidence>
<dbReference type="Pfam" id="PF02518">
    <property type="entry name" value="HATPase_c"/>
    <property type="match status" value="1"/>
</dbReference>
<evidence type="ECO:0000256" key="7">
    <source>
        <dbReference type="ARBA" id="ARBA00022692"/>
    </source>
</evidence>
<dbReference type="SMART" id="SM00304">
    <property type="entry name" value="HAMP"/>
    <property type="match status" value="1"/>
</dbReference>
<dbReference type="InterPro" id="IPR003661">
    <property type="entry name" value="HisK_dim/P_dom"/>
</dbReference>
<dbReference type="InterPro" id="IPR050428">
    <property type="entry name" value="TCS_sensor_his_kinase"/>
</dbReference>
<keyword evidence="4" id="KW-1003">Cell membrane</keyword>
<dbReference type="InterPro" id="IPR036890">
    <property type="entry name" value="HATPase_C_sf"/>
</dbReference>
<dbReference type="InterPro" id="IPR013727">
    <property type="entry name" value="2CSK_N"/>
</dbReference>
<keyword evidence="6" id="KW-0808">Transferase</keyword>
<dbReference type="PANTHER" id="PTHR45436:SF5">
    <property type="entry name" value="SENSOR HISTIDINE KINASE TRCS"/>
    <property type="match status" value="1"/>
</dbReference>
<evidence type="ECO:0000256" key="12">
    <source>
        <dbReference type="SAM" id="Phobius"/>
    </source>
</evidence>
<dbReference type="RefSeq" id="WP_014271405.1">
    <property type="nucleotide sequence ID" value="NC_016633.1"/>
</dbReference>
<comment type="subcellular location">
    <subcellularLocation>
        <location evidence="2">Cell membrane</location>
        <topology evidence="2">Multi-pass membrane protein</topology>
    </subcellularLocation>
</comment>
<dbReference type="AlphaFoldDB" id="G8QWJ0"/>
<keyword evidence="5" id="KW-0597">Phosphoprotein</keyword>
<feature type="domain" description="HAMP" evidence="14">
    <location>
        <begin position="185"/>
        <end position="239"/>
    </location>
</feature>
<evidence type="ECO:0000256" key="1">
    <source>
        <dbReference type="ARBA" id="ARBA00000085"/>
    </source>
</evidence>
<name>G8QWJ0_SPHPG</name>
<keyword evidence="16" id="KW-1185">Reference proteome</keyword>
<feature type="transmembrane region" description="Helical" evidence="12">
    <location>
        <begin position="163"/>
        <end position="186"/>
    </location>
</feature>
<dbReference type="InterPro" id="IPR029151">
    <property type="entry name" value="Sensor-like_sf"/>
</dbReference>
<evidence type="ECO:0000313" key="16">
    <source>
        <dbReference type="Proteomes" id="UP000005632"/>
    </source>
</evidence>
<feature type="transmembrane region" description="Helical" evidence="12">
    <location>
        <begin position="9"/>
        <end position="32"/>
    </location>
</feature>
<dbReference type="FunFam" id="3.30.565.10:FF:000006">
    <property type="entry name" value="Sensor histidine kinase WalK"/>
    <property type="match status" value="1"/>
</dbReference>
<keyword evidence="11 12" id="KW-0472">Membrane</keyword>
<dbReference type="Gene3D" id="3.30.565.10">
    <property type="entry name" value="Histidine kinase-like ATPase, C-terminal domain"/>
    <property type="match status" value="1"/>
</dbReference>
<evidence type="ECO:0000256" key="10">
    <source>
        <dbReference type="ARBA" id="ARBA00023012"/>
    </source>
</evidence>
<evidence type="ECO:0000256" key="11">
    <source>
        <dbReference type="ARBA" id="ARBA00023136"/>
    </source>
</evidence>
<dbReference type="Pfam" id="PF00512">
    <property type="entry name" value="HisKA"/>
    <property type="match status" value="1"/>
</dbReference>
<evidence type="ECO:0000256" key="3">
    <source>
        <dbReference type="ARBA" id="ARBA00012438"/>
    </source>
</evidence>
<dbReference type="Pfam" id="PF08521">
    <property type="entry name" value="2CSK_N"/>
    <property type="match status" value="1"/>
</dbReference>
<reference evidence="15 16" key="1">
    <citation type="submission" date="2011-11" db="EMBL/GenBank/DDBJ databases">
        <title>Complete sequence of Spirochaeta sp. grapes.</title>
        <authorList>
            <consortium name="US DOE Joint Genome Institute"/>
            <person name="Lucas S."/>
            <person name="Han J."/>
            <person name="Lapidus A."/>
            <person name="Cheng J.-F."/>
            <person name="Goodwin L."/>
            <person name="Pitluck S."/>
            <person name="Peters L."/>
            <person name="Ovchinnikova G."/>
            <person name="Munk A.C."/>
            <person name="Detter J.C."/>
            <person name="Han C."/>
            <person name="Tapia R."/>
            <person name="Land M."/>
            <person name="Hauser L."/>
            <person name="Kyrpides N."/>
            <person name="Ivanova N."/>
            <person name="Pagani I."/>
            <person name="Ritalahtilisa K."/>
            <person name="Loeffler F."/>
            <person name="Woyke T."/>
        </authorList>
    </citation>
    <scope>NUCLEOTIDE SEQUENCE [LARGE SCALE GENOMIC DNA]</scope>
    <source>
        <strain evidence="16">ATCC BAA-1885 / DSM 22778 / Grapes</strain>
    </source>
</reference>
<dbReference type="SUPFAM" id="SSF55874">
    <property type="entry name" value="ATPase domain of HSP90 chaperone/DNA topoisomerase II/histidine kinase"/>
    <property type="match status" value="1"/>
</dbReference>
<dbReference type="Gene3D" id="6.10.340.10">
    <property type="match status" value="1"/>
</dbReference>
<evidence type="ECO:0000259" key="14">
    <source>
        <dbReference type="PROSITE" id="PS50885"/>
    </source>
</evidence>
<evidence type="ECO:0000256" key="2">
    <source>
        <dbReference type="ARBA" id="ARBA00004651"/>
    </source>
</evidence>
<dbReference type="SMART" id="SM00387">
    <property type="entry name" value="HATPase_c"/>
    <property type="match status" value="1"/>
</dbReference>
<dbReference type="Pfam" id="PF00672">
    <property type="entry name" value="HAMP"/>
    <property type="match status" value="1"/>
</dbReference>
<sequence length="459" mass="50917">MMLSLRQRLIIWQMGFFVTALVSFAAISYSFLAVGMESGIDETLRERAEHVSEALQEVPNRGFDMIDSATDDFTQLGVYVQVLKPDGEVVARSYNIGPHSLPVDQAVIDQVLGGDTPYTTTTLNDQQIRLYYQPIIRDGIPVGVVQVGQSLQELTETLLRLKALYMIGIVVTLLLGTGISLFLLQLSLRPIVEISRTATFISESVDLKARLQYRNVGDEIGQLMHAFNLMMERLETVVDYQRRFIADTAHELRTPLATIRGNADLLVRFGQNAERRNLAIAGIKQETDRTTRLVTNLLLIAQADAGLVMVPTPLELDEILLSVYEQLIFLPGKTRVVLKRCDSTKVMGDKDRLKQVILNLVDNALRHTDPSGRVVLSLCSDERTAQLTVSDTGTGIAEADLPHIFDRYYKGSGKSSGSGLGLSIVKWFVAEHSGEVSVESRLGYGTTFTISLPTLREKE</sequence>
<keyword evidence="10" id="KW-0902">Two-component regulatory system</keyword>
<dbReference type="PANTHER" id="PTHR45436">
    <property type="entry name" value="SENSOR HISTIDINE KINASE YKOH"/>
    <property type="match status" value="1"/>
</dbReference>